<protein>
    <submittedName>
        <fullName evidence="1">Uncharacterized protein</fullName>
    </submittedName>
</protein>
<dbReference type="EnsemblPlants" id="KQK97240">
    <property type="protein sequence ID" value="KQK97240"/>
    <property type="gene ID" value="SETIT_011401mg"/>
</dbReference>
<keyword evidence="2" id="KW-1185">Reference proteome</keyword>
<dbReference type="Proteomes" id="UP000004995">
    <property type="component" value="Unassembled WGS sequence"/>
</dbReference>
<dbReference type="HOGENOM" id="CLU_2188540_0_0_1"/>
<sequence>MDVRNLHRVRKSGMLNYPGTKHTMRGVMDAKQLLEMRFTYRDHGEPKHSPGWFGNSINLSSGLISLPEPITSWKMSKWRSCSRSGDWIFEQQSSHRDHVETWRWYTGML</sequence>
<dbReference type="Gramene" id="KQK97239">
    <property type="protein sequence ID" value="KQK97239"/>
    <property type="gene ID" value="SETIT_011401mg"/>
</dbReference>
<reference evidence="2" key="1">
    <citation type="journal article" date="2012" name="Nat. Biotechnol.">
        <title>Reference genome sequence of the model plant Setaria.</title>
        <authorList>
            <person name="Bennetzen J.L."/>
            <person name="Schmutz J."/>
            <person name="Wang H."/>
            <person name="Percifield R."/>
            <person name="Hawkins J."/>
            <person name="Pontaroli A.C."/>
            <person name="Estep M."/>
            <person name="Feng L."/>
            <person name="Vaughn J.N."/>
            <person name="Grimwood J."/>
            <person name="Jenkins J."/>
            <person name="Barry K."/>
            <person name="Lindquist E."/>
            <person name="Hellsten U."/>
            <person name="Deshpande S."/>
            <person name="Wang X."/>
            <person name="Wu X."/>
            <person name="Mitros T."/>
            <person name="Triplett J."/>
            <person name="Yang X."/>
            <person name="Ye C.Y."/>
            <person name="Mauro-Herrera M."/>
            <person name="Wang L."/>
            <person name="Li P."/>
            <person name="Sharma M."/>
            <person name="Sharma R."/>
            <person name="Ronald P.C."/>
            <person name="Panaud O."/>
            <person name="Kellogg E.A."/>
            <person name="Brutnell T.P."/>
            <person name="Doust A.N."/>
            <person name="Tuskan G.A."/>
            <person name="Rokhsar D."/>
            <person name="Devos K.M."/>
        </authorList>
    </citation>
    <scope>NUCLEOTIDE SEQUENCE [LARGE SCALE GENOMIC DNA]</scope>
    <source>
        <strain evidence="2">cv. Yugu1</strain>
    </source>
</reference>
<evidence type="ECO:0000313" key="2">
    <source>
        <dbReference type="Proteomes" id="UP000004995"/>
    </source>
</evidence>
<evidence type="ECO:0000313" key="1">
    <source>
        <dbReference type="EnsemblPlants" id="KQK97240"/>
    </source>
</evidence>
<proteinExistence type="predicted"/>
<name>K3YB10_SETIT</name>
<dbReference type="EMBL" id="AGNK02004341">
    <property type="status" value="NOT_ANNOTATED_CDS"/>
    <property type="molecule type" value="Genomic_DNA"/>
</dbReference>
<dbReference type="AlphaFoldDB" id="K3YB10"/>
<dbReference type="EnsemblPlants" id="KQK97239">
    <property type="protein sequence ID" value="KQK97239"/>
    <property type="gene ID" value="SETIT_011401mg"/>
</dbReference>
<reference evidence="1" key="2">
    <citation type="submission" date="2018-08" db="UniProtKB">
        <authorList>
            <consortium name="EnsemblPlants"/>
        </authorList>
    </citation>
    <scope>IDENTIFICATION</scope>
    <source>
        <strain evidence="1">Yugu1</strain>
    </source>
</reference>
<organism evidence="1 2">
    <name type="scientific">Setaria italica</name>
    <name type="common">Foxtail millet</name>
    <name type="synonym">Panicum italicum</name>
    <dbReference type="NCBI Taxonomy" id="4555"/>
    <lineage>
        <taxon>Eukaryota</taxon>
        <taxon>Viridiplantae</taxon>
        <taxon>Streptophyta</taxon>
        <taxon>Embryophyta</taxon>
        <taxon>Tracheophyta</taxon>
        <taxon>Spermatophyta</taxon>
        <taxon>Magnoliopsida</taxon>
        <taxon>Liliopsida</taxon>
        <taxon>Poales</taxon>
        <taxon>Poaceae</taxon>
        <taxon>PACMAD clade</taxon>
        <taxon>Panicoideae</taxon>
        <taxon>Panicodae</taxon>
        <taxon>Paniceae</taxon>
        <taxon>Cenchrinae</taxon>
        <taxon>Setaria</taxon>
    </lineage>
</organism>
<accession>K3YB10</accession>
<dbReference type="Gramene" id="KQK97240">
    <property type="protein sequence ID" value="KQK97240"/>
    <property type="gene ID" value="SETIT_011401mg"/>
</dbReference>